<dbReference type="PROSITE" id="PS51762">
    <property type="entry name" value="GH16_2"/>
    <property type="match status" value="1"/>
</dbReference>
<reference evidence="4" key="1">
    <citation type="journal article" date="2013" name="Environ. Microbiol.">
        <title>Microbiota from the distal guts of lean and obese adolescents exhibit partial functional redundancy besides clear differences in community structure.</title>
        <authorList>
            <person name="Ferrer M."/>
            <person name="Ruiz A."/>
            <person name="Lanza F."/>
            <person name="Haange S.B."/>
            <person name="Oberbach A."/>
            <person name="Till H."/>
            <person name="Bargiela R."/>
            <person name="Campoy C."/>
            <person name="Segura M.T."/>
            <person name="Richter M."/>
            <person name="von Bergen M."/>
            <person name="Seifert J."/>
            <person name="Suarez A."/>
        </authorList>
    </citation>
    <scope>NUCLEOTIDE SEQUENCE</scope>
</reference>
<name>K1T433_9ZZZZ</name>
<proteinExistence type="inferred from homology"/>
<keyword evidence="4" id="KW-0378">Hydrolase</keyword>
<dbReference type="GO" id="GO:0033930">
    <property type="term" value="F:keratan-sulfate endo-1,4-beta-galactosidase activity"/>
    <property type="evidence" value="ECO:0007669"/>
    <property type="project" value="UniProtKB-EC"/>
</dbReference>
<dbReference type="SUPFAM" id="SSF49899">
    <property type="entry name" value="Concanavalin A-like lectins/glucanases"/>
    <property type="match status" value="1"/>
</dbReference>
<dbReference type="Pfam" id="PF26113">
    <property type="entry name" value="GH16_XgeA"/>
    <property type="match status" value="1"/>
</dbReference>
<dbReference type="PANTHER" id="PTHR10963:SF55">
    <property type="entry name" value="GLYCOSIDE HYDROLASE FAMILY 16 PROTEIN"/>
    <property type="match status" value="1"/>
</dbReference>
<comment type="similarity">
    <text evidence="1">Belongs to the glycosyl hydrolase 16 family.</text>
</comment>
<organism evidence="4">
    <name type="scientific">human gut metagenome</name>
    <dbReference type="NCBI Taxonomy" id="408170"/>
    <lineage>
        <taxon>unclassified sequences</taxon>
        <taxon>metagenomes</taxon>
        <taxon>organismal metagenomes</taxon>
    </lineage>
</organism>
<feature type="domain" description="GH16" evidence="3">
    <location>
        <begin position="24"/>
        <end position="197"/>
    </location>
</feature>
<feature type="non-terminal residue" evidence="4">
    <location>
        <position position="197"/>
    </location>
</feature>
<sequence>MKKLLITTAALASLWLLPTACGNDDDGTTPPPTDPDSPEAPIEGYSLYWAEEFDSDELNPLNWNVETGVAANQELQYYTDRSENLRVEDDCLVIEARKEPMENREYTSARINTQGKVQIKYGYIEARIWLPAGQGTWPAFWMMGTGASSWPRCGEIDIMEHVGKTPGQVTHALHTQNANGNNGRNWNASTALAEAEG</sequence>
<gene>
    <name evidence="4" type="ORF">LEA_11884</name>
</gene>
<evidence type="ECO:0000256" key="1">
    <source>
        <dbReference type="ARBA" id="ARBA00006865"/>
    </source>
</evidence>
<dbReference type="AlphaFoldDB" id="K1T433"/>
<dbReference type="CDD" id="cd08023">
    <property type="entry name" value="GH16_laminarinase_like"/>
    <property type="match status" value="1"/>
</dbReference>
<dbReference type="PANTHER" id="PTHR10963">
    <property type="entry name" value="GLYCOSYL HYDROLASE-RELATED"/>
    <property type="match status" value="1"/>
</dbReference>
<evidence type="ECO:0000256" key="2">
    <source>
        <dbReference type="SAM" id="MobiDB-lite"/>
    </source>
</evidence>
<dbReference type="InterPro" id="IPR013320">
    <property type="entry name" value="ConA-like_dom_sf"/>
</dbReference>
<dbReference type="EMBL" id="AJWY01008026">
    <property type="protein sequence ID" value="EKC62354.1"/>
    <property type="molecule type" value="Genomic_DNA"/>
</dbReference>
<dbReference type="Gene3D" id="2.60.120.200">
    <property type="match status" value="1"/>
</dbReference>
<evidence type="ECO:0000259" key="3">
    <source>
        <dbReference type="PROSITE" id="PS51762"/>
    </source>
</evidence>
<evidence type="ECO:0000313" key="4">
    <source>
        <dbReference type="EMBL" id="EKC62354.1"/>
    </source>
</evidence>
<accession>K1T433</accession>
<feature type="region of interest" description="Disordered" evidence="2">
    <location>
        <begin position="22"/>
        <end position="41"/>
    </location>
</feature>
<dbReference type="InterPro" id="IPR000757">
    <property type="entry name" value="Beta-glucanase-like"/>
</dbReference>
<dbReference type="GO" id="GO:0005975">
    <property type="term" value="P:carbohydrate metabolic process"/>
    <property type="evidence" value="ECO:0007669"/>
    <property type="project" value="InterPro"/>
</dbReference>
<keyword evidence="4" id="KW-0326">Glycosidase</keyword>
<dbReference type="InterPro" id="IPR050546">
    <property type="entry name" value="Glycosyl_Hydrlase_16"/>
</dbReference>
<protein>
    <submittedName>
        <fullName evidence="4">Glycoside hydrolase family 16</fullName>
        <ecNumber evidence="4">3.2.1.103</ecNumber>
    </submittedName>
</protein>
<dbReference type="EC" id="3.2.1.103" evidence="4"/>
<comment type="caution">
    <text evidence="4">The sequence shown here is derived from an EMBL/GenBank/DDBJ whole genome shotgun (WGS) entry which is preliminary data.</text>
</comment>